<gene>
    <name evidence="4" type="ORF">WG926_05440</name>
</gene>
<proteinExistence type="predicted"/>
<keyword evidence="5" id="KW-1185">Reference proteome</keyword>
<dbReference type="InterPro" id="IPR036291">
    <property type="entry name" value="NAD(P)-bd_dom_sf"/>
</dbReference>
<dbReference type="EMBL" id="JBBKTW010000002">
    <property type="protein sequence ID" value="MEN2987737.1"/>
    <property type="molecule type" value="Genomic_DNA"/>
</dbReference>
<evidence type="ECO:0000259" key="2">
    <source>
        <dbReference type="Pfam" id="PF00725"/>
    </source>
</evidence>
<evidence type="ECO:0000259" key="3">
    <source>
        <dbReference type="Pfam" id="PF02737"/>
    </source>
</evidence>
<dbReference type="SUPFAM" id="SSF48179">
    <property type="entry name" value="6-phosphogluconate dehydrogenase C-terminal domain-like"/>
    <property type="match status" value="1"/>
</dbReference>
<protein>
    <submittedName>
        <fullName evidence="4">3-hydroxyacyl-CoA dehydrogenase NAD-binding domain-containing protein</fullName>
    </submittedName>
</protein>
<evidence type="ECO:0000313" key="4">
    <source>
        <dbReference type="EMBL" id="MEN2987737.1"/>
    </source>
</evidence>
<organism evidence="4 5">
    <name type="scientific">Tistrella arctica</name>
    <dbReference type="NCBI Taxonomy" id="3133430"/>
    <lineage>
        <taxon>Bacteria</taxon>
        <taxon>Pseudomonadati</taxon>
        <taxon>Pseudomonadota</taxon>
        <taxon>Alphaproteobacteria</taxon>
        <taxon>Geminicoccales</taxon>
        <taxon>Geminicoccaceae</taxon>
        <taxon>Tistrella</taxon>
    </lineage>
</organism>
<dbReference type="SUPFAM" id="SSF51735">
    <property type="entry name" value="NAD(P)-binding Rossmann-fold domains"/>
    <property type="match status" value="1"/>
</dbReference>
<dbReference type="Gene3D" id="3.40.50.720">
    <property type="entry name" value="NAD(P)-binding Rossmann-like Domain"/>
    <property type="match status" value="1"/>
</dbReference>
<dbReference type="InterPro" id="IPR013328">
    <property type="entry name" value="6PGD_dom2"/>
</dbReference>
<feature type="domain" description="3-hydroxyacyl-CoA dehydrogenase NAD binding" evidence="3">
    <location>
        <begin position="7"/>
        <end position="178"/>
    </location>
</feature>
<name>A0ABU9YG31_9PROT</name>
<evidence type="ECO:0000313" key="5">
    <source>
        <dbReference type="Proteomes" id="UP001413721"/>
    </source>
</evidence>
<keyword evidence="1" id="KW-0560">Oxidoreductase</keyword>
<comment type="caution">
    <text evidence="4">The sequence shown here is derived from an EMBL/GenBank/DDBJ whole genome shotgun (WGS) entry which is preliminary data.</text>
</comment>
<dbReference type="Gene3D" id="1.10.1040.10">
    <property type="entry name" value="N-(1-d-carboxylethyl)-l-norvaline Dehydrogenase, domain 2"/>
    <property type="match status" value="1"/>
</dbReference>
<dbReference type="PANTHER" id="PTHR48075:SF5">
    <property type="entry name" value="3-HYDROXYBUTYRYL-COA DEHYDROGENASE"/>
    <property type="match status" value="1"/>
</dbReference>
<dbReference type="RefSeq" id="WP_345936907.1">
    <property type="nucleotide sequence ID" value="NZ_JBBKTW010000002.1"/>
</dbReference>
<accession>A0ABU9YG31</accession>
<dbReference type="Proteomes" id="UP001413721">
    <property type="component" value="Unassembled WGS sequence"/>
</dbReference>
<dbReference type="Pfam" id="PF02737">
    <property type="entry name" value="3HCDH_N"/>
    <property type="match status" value="1"/>
</dbReference>
<feature type="domain" description="3-hydroxyacyl-CoA dehydrogenase C-terminal" evidence="2">
    <location>
        <begin position="184"/>
        <end position="241"/>
    </location>
</feature>
<dbReference type="InterPro" id="IPR008927">
    <property type="entry name" value="6-PGluconate_DH-like_C_sf"/>
</dbReference>
<evidence type="ECO:0000256" key="1">
    <source>
        <dbReference type="ARBA" id="ARBA00023002"/>
    </source>
</evidence>
<dbReference type="Pfam" id="PF00725">
    <property type="entry name" value="3HCDH"/>
    <property type="match status" value="1"/>
</dbReference>
<dbReference type="InterPro" id="IPR006176">
    <property type="entry name" value="3-OHacyl-CoA_DH_NAD-bd"/>
</dbReference>
<dbReference type="PANTHER" id="PTHR48075">
    <property type="entry name" value="3-HYDROXYACYL-COA DEHYDROGENASE FAMILY PROTEIN"/>
    <property type="match status" value="1"/>
</dbReference>
<sequence length="321" mass="33088">MAATGTIWVLGGGLIGCGWAAAFAGAGHAVMVIDPDPAVAGRLAQVQAQARPVLRGLGTLTPGATIPRHAASMAEAGAAPVLVQECLPERLDLKRAALAGLEPHLAADTIIASSSSGLSPDDMAEGLAHPERLLIAHPCNPPYLMPVVELSGGAATTPAVVERARALYAAMGKTVLVLARPVPGHLVNRLQAALWREAVHLAAEGVASLGDIERAVTEGLAPRWCCVGPSTVFHLAGADGGIGRFVDALGPEFERWWATLGAPRLDDATRARLVEGMDTADPRPVAEIAAARDAALTQLMVFLAKKEADPRNDTTPGGNQG</sequence>
<reference evidence="4 5" key="1">
    <citation type="submission" date="2024-03" db="EMBL/GenBank/DDBJ databases">
        <title>High-quality draft genome sequencing of Tistrella sp. BH-R2-4.</title>
        <authorList>
            <person name="Dong C."/>
        </authorList>
    </citation>
    <scope>NUCLEOTIDE SEQUENCE [LARGE SCALE GENOMIC DNA]</scope>
    <source>
        <strain evidence="4 5">BH-R2-4</strain>
    </source>
</reference>
<dbReference type="InterPro" id="IPR006108">
    <property type="entry name" value="3HC_DH_C"/>
</dbReference>